<evidence type="ECO:0000256" key="5">
    <source>
        <dbReference type="ARBA" id="ARBA00022989"/>
    </source>
</evidence>
<keyword evidence="4 8" id="KW-0479">Metal-binding</keyword>
<comment type="subcellular location">
    <subcellularLocation>
        <location evidence="1">Membrane</location>
    </subcellularLocation>
</comment>
<protein>
    <submittedName>
        <fullName evidence="10">Cytochrome c1</fullName>
    </submittedName>
</protein>
<dbReference type="InterPro" id="IPR002326">
    <property type="entry name" value="Cyt_c1"/>
</dbReference>
<evidence type="ECO:0000256" key="9">
    <source>
        <dbReference type="SAM" id="Phobius"/>
    </source>
</evidence>
<dbReference type="PANTHER" id="PTHR10266:SF3">
    <property type="entry name" value="CYTOCHROME C1, HEME PROTEIN, MITOCHONDRIAL"/>
    <property type="match status" value="1"/>
</dbReference>
<evidence type="ECO:0000256" key="7">
    <source>
        <dbReference type="ARBA" id="ARBA00023136"/>
    </source>
</evidence>
<name>A0A2A5WSE4_9GAMM</name>
<comment type="cofactor">
    <cofactor evidence="8">
        <name>heme c</name>
        <dbReference type="ChEBI" id="CHEBI:61717"/>
    </cofactor>
    <text evidence="8">Binds 1 heme c group covalently per subunit.</text>
</comment>
<dbReference type="PRINTS" id="PR00603">
    <property type="entry name" value="CYTOCHROMEC1"/>
</dbReference>
<dbReference type="Pfam" id="PF02167">
    <property type="entry name" value="Cytochrom_C1"/>
    <property type="match status" value="2"/>
</dbReference>
<feature type="binding site" description="covalent" evidence="8">
    <location>
        <position position="60"/>
    </location>
    <ligand>
        <name>heme c</name>
        <dbReference type="ChEBI" id="CHEBI:61717"/>
    </ligand>
</feature>
<comment type="caution">
    <text evidence="10">The sequence shown here is derived from an EMBL/GenBank/DDBJ whole genome shotgun (WGS) entry which is preliminary data.</text>
</comment>
<keyword evidence="5 9" id="KW-1133">Transmembrane helix</keyword>
<sequence length="283" mass="32435">MERRNFKTLLLSAVAIYCISVQALGAGSSYPLMRMDPNLDDKASLQRGMQTFMNYCFGCHSLQYQRYNRTARDLGIPEELMLKHVIIDPDVRIGSLMENNISVDHAKQWFGAVPPDLTLVARLRGGRDINNRPDWLYTFLLTFYEDEARPLGVNNLVFENVGMPHPLVNLQGVQQRVCKDVPQLAANGGEIRDPLTNEYVTENLCGEDLIGRGISPLQHVEGTGELTPDEYEQVIYDLTNFLYYVAEPIRADRERIGVYVLIFLAILYVFTWLLAREYHKEYH</sequence>
<dbReference type="Gene3D" id="1.10.760.10">
    <property type="entry name" value="Cytochrome c-like domain"/>
    <property type="match status" value="1"/>
</dbReference>
<dbReference type="InterPro" id="IPR036909">
    <property type="entry name" value="Cyt_c-like_dom_sf"/>
</dbReference>
<dbReference type="GO" id="GO:0020037">
    <property type="term" value="F:heme binding"/>
    <property type="evidence" value="ECO:0007669"/>
    <property type="project" value="InterPro"/>
</dbReference>
<dbReference type="PANTHER" id="PTHR10266">
    <property type="entry name" value="CYTOCHROME C1"/>
    <property type="match status" value="1"/>
</dbReference>
<accession>A0A2A5WSE4</accession>
<evidence type="ECO:0000256" key="2">
    <source>
        <dbReference type="ARBA" id="ARBA00022617"/>
    </source>
</evidence>
<evidence type="ECO:0000256" key="3">
    <source>
        <dbReference type="ARBA" id="ARBA00022692"/>
    </source>
</evidence>
<evidence type="ECO:0000313" key="10">
    <source>
        <dbReference type="EMBL" id="PDH39056.1"/>
    </source>
</evidence>
<evidence type="ECO:0000256" key="6">
    <source>
        <dbReference type="ARBA" id="ARBA00023004"/>
    </source>
</evidence>
<gene>
    <name evidence="10" type="ORF">CNE99_06285</name>
</gene>
<dbReference type="GO" id="GO:0046872">
    <property type="term" value="F:metal ion binding"/>
    <property type="evidence" value="ECO:0007669"/>
    <property type="project" value="UniProtKB-KW"/>
</dbReference>
<feature type="binding site" description="covalent" evidence="8">
    <location>
        <position position="56"/>
    </location>
    <ligand>
        <name>heme c</name>
        <dbReference type="ChEBI" id="CHEBI:61717"/>
    </ligand>
</feature>
<feature type="transmembrane region" description="Helical" evidence="9">
    <location>
        <begin position="256"/>
        <end position="275"/>
    </location>
</feature>
<dbReference type="Proteomes" id="UP000219327">
    <property type="component" value="Unassembled WGS sequence"/>
</dbReference>
<feature type="binding site" description="covalent" evidence="8">
    <location>
        <position position="59"/>
    </location>
    <ligand>
        <name>heme c</name>
        <dbReference type="ChEBI" id="CHEBI:61717"/>
    </ligand>
</feature>
<dbReference type="GO" id="GO:0009055">
    <property type="term" value="F:electron transfer activity"/>
    <property type="evidence" value="ECO:0007669"/>
    <property type="project" value="InterPro"/>
</dbReference>
<dbReference type="SUPFAM" id="SSF46626">
    <property type="entry name" value="Cytochrome c"/>
    <property type="match status" value="1"/>
</dbReference>
<evidence type="ECO:0000256" key="8">
    <source>
        <dbReference type="PIRSR" id="PIRSR602326-1"/>
    </source>
</evidence>
<dbReference type="GO" id="GO:0016020">
    <property type="term" value="C:membrane"/>
    <property type="evidence" value="ECO:0007669"/>
    <property type="project" value="UniProtKB-SubCell"/>
</dbReference>
<keyword evidence="6 8" id="KW-0408">Iron</keyword>
<dbReference type="EMBL" id="NTKD01000030">
    <property type="protein sequence ID" value="PDH39056.1"/>
    <property type="molecule type" value="Genomic_DNA"/>
</dbReference>
<evidence type="ECO:0000256" key="4">
    <source>
        <dbReference type="ARBA" id="ARBA00022723"/>
    </source>
</evidence>
<evidence type="ECO:0000256" key="1">
    <source>
        <dbReference type="ARBA" id="ARBA00004370"/>
    </source>
</evidence>
<keyword evidence="3 9" id="KW-0812">Transmembrane</keyword>
<keyword evidence="2 8" id="KW-0349">Heme</keyword>
<evidence type="ECO:0000313" key="11">
    <source>
        <dbReference type="Proteomes" id="UP000219327"/>
    </source>
</evidence>
<dbReference type="AlphaFoldDB" id="A0A2A5WSE4"/>
<reference evidence="10 11" key="1">
    <citation type="submission" date="2017-08" db="EMBL/GenBank/DDBJ databases">
        <title>Fine stratification of microbial communities through a metagenomic profile of the photic zone.</title>
        <authorList>
            <person name="Haro-Moreno J.M."/>
            <person name="Lopez-Perez M."/>
            <person name="De La Torre J."/>
            <person name="Picazo A."/>
            <person name="Camacho A."/>
            <person name="Rodriguez-Valera F."/>
        </authorList>
    </citation>
    <scope>NUCLEOTIDE SEQUENCE [LARGE SCALE GENOMIC DNA]</scope>
    <source>
        <strain evidence="10">MED-G24</strain>
    </source>
</reference>
<keyword evidence="7 9" id="KW-0472">Membrane</keyword>
<proteinExistence type="predicted"/>
<organism evidence="10 11">
    <name type="scientific">OM182 bacterium MED-G24</name>
    <dbReference type="NCBI Taxonomy" id="1986255"/>
    <lineage>
        <taxon>Bacteria</taxon>
        <taxon>Pseudomonadati</taxon>
        <taxon>Pseudomonadota</taxon>
        <taxon>Gammaproteobacteria</taxon>
        <taxon>OMG group</taxon>
        <taxon>OM182 clade</taxon>
    </lineage>
</organism>